<dbReference type="EMBL" id="JAUIQD010000001">
    <property type="protein sequence ID" value="KAK3362438.1"/>
    <property type="molecule type" value="Genomic_DNA"/>
</dbReference>
<reference evidence="5" key="1">
    <citation type="journal article" date="2023" name="Mol. Phylogenet. Evol.">
        <title>Genome-scale phylogeny and comparative genomics of the fungal order Sordariales.</title>
        <authorList>
            <person name="Hensen N."/>
            <person name="Bonometti L."/>
            <person name="Westerberg I."/>
            <person name="Brannstrom I.O."/>
            <person name="Guillou S."/>
            <person name="Cros-Aarteil S."/>
            <person name="Calhoun S."/>
            <person name="Haridas S."/>
            <person name="Kuo A."/>
            <person name="Mondo S."/>
            <person name="Pangilinan J."/>
            <person name="Riley R."/>
            <person name="LaButti K."/>
            <person name="Andreopoulos B."/>
            <person name="Lipzen A."/>
            <person name="Chen C."/>
            <person name="Yan M."/>
            <person name="Daum C."/>
            <person name="Ng V."/>
            <person name="Clum A."/>
            <person name="Steindorff A."/>
            <person name="Ohm R.A."/>
            <person name="Martin F."/>
            <person name="Silar P."/>
            <person name="Natvig D.O."/>
            <person name="Lalanne C."/>
            <person name="Gautier V."/>
            <person name="Ament-Velasquez S.L."/>
            <person name="Kruys A."/>
            <person name="Hutchinson M.I."/>
            <person name="Powell A.J."/>
            <person name="Barry K."/>
            <person name="Miller A.N."/>
            <person name="Grigoriev I.V."/>
            <person name="Debuchy R."/>
            <person name="Gladieux P."/>
            <person name="Hiltunen Thoren M."/>
            <person name="Johannesson H."/>
        </authorList>
    </citation>
    <scope>NUCLEOTIDE SEQUENCE</scope>
    <source>
        <strain evidence="5">CBS 955.72</strain>
    </source>
</reference>
<dbReference type="PANTHER" id="PTHR43248">
    <property type="entry name" value="2-SUCCINYL-6-HYDROXY-2,4-CYCLOHEXADIENE-1-CARBOXYLATE SYNTHASE"/>
    <property type="match status" value="1"/>
</dbReference>
<dbReference type="Pfam" id="PF00561">
    <property type="entry name" value="Abhydrolase_1"/>
    <property type="match status" value="1"/>
</dbReference>
<dbReference type="InterPro" id="IPR029058">
    <property type="entry name" value="AB_hydrolase_fold"/>
</dbReference>
<protein>
    <submittedName>
        <fullName evidence="5">TAP-like protein-domain-containing protein</fullName>
    </submittedName>
</protein>
<evidence type="ECO:0000256" key="1">
    <source>
        <dbReference type="ARBA" id="ARBA00010088"/>
    </source>
</evidence>
<dbReference type="InterPro" id="IPR051601">
    <property type="entry name" value="Serine_prot/Carboxylest_S33"/>
</dbReference>
<accession>A0AAJ0HTG5</accession>
<keyword evidence="6" id="KW-1185">Reference proteome</keyword>
<dbReference type="InterPro" id="IPR000073">
    <property type="entry name" value="AB_hydrolase_1"/>
</dbReference>
<dbReference type="SUPFAM" id="SSF53474">
    <property type="entry name" value="alpha/beta-Hydrolases"/>
    <property type="match status" value="1"/>
</dbReference>
<reference evidence="5" key="2">
    <citation type="submission" date="2023-06" db="EMBL/GenBank/DDBJ databases">
        <authorList>
            <consortium name="Lawrence Berkeley National Laboratory"/>
            <person name="Haridas S."/>
            <person name="Hensen N."/>
            <person name="Bonometti L."/>
            <person name="Westerberg I."/>
            <person name="Brannstrom I.O."/>
            <person name="Guillou S."/>
            <person name="Cros-Aarteil S."/>
            <person name="Calhoun S."/>
            <person name="Kuo A."/>
            <person name="Mondo S."/>
            <person name="Pangilinan J."/>
            <person name="Riley R."/>
            <person name="Labutti K."/>
            <person name="Andreopoulos B."/>
            <person name="Lipzen A."/>
            <person name="Chen C."/>
            <person name="Yanf M."/>
            <person name="Daum C."/>
            <person name="Ng V."/>
            <person name="Clum A."/>
            <person name="Steindorff A."/>
            <person name="Ohm R."/>
            <person name="Martin F."/>
            <person name="Silar P."/>
            <person name="Natvig D."/>
            <person name="Lalanne C."/>
            <person name="Gautier V."/>
            <person name="Ament-Velasquez S.L."/>
            <person name="Kruys A."/>
            <person name="Hutchinson M.I."/>
            <person name="Powell A.J."/>
            <person name="Barry K."/>
            <person name="Miller A.N."/>
            <person name="Grigoriev I.V."/>
            <person name="Debuchy R."/>
            <person name="Gladieux P."/>
            <person name="Thoren M.H."/>
            <person name="Johannesson H."/>
        </authorList>
    </citation>
    <scope>NUCLEOTIDE SEQUENCE</scope>
    <source>
        <strain evidence="5">CBS 955.72</strain>
    </source>
</reference>
<dbReference type="Gene3D" id="3.40.50.1820">
    <property type="entry name" value="alpha/beta hydrolase"/>
    <property type="match status" value="1"/>
</dbReference>
<name>A0AAJ0HTG5_9PEZI</name>
<dbReference type="Pfam" id="PF08386">
    <property type="entry name" value="Abhydrolase_4"/>
    <property type="match status" value="1"/>
</dbReference>
<dbReference type="GO" id="GO:0016787">
    <property type="term" value="F:hydrolase activity"/>
    <property type="evidence" value="ECO:0007669"/>
    <property type="project" value="UniProtKB-KW"/>
</dbReference>
<evidence type="ECO:0000259" key="4">
    <source>
        <dbReference type="Pfam" id="PF08386"/>
    </source>
</evidence>
<sequence length="614" mass="67310">MTLLLRKRGPTLSPLQWRWRWTLADPVAPSPPPKGPVGNAPFRWADIPASRSLAWHPCYTSPGSNSGSRLRQFDCARLNVPMDWQDPSDSLRVVLAIIRLRAASFPANTTSSPSPNRAYRGPIIFNPGGPGGSGIWALRDHGADLQAIVGDDYDIVSFDPRGVGASTPRIECWGGNARDRAVWELQDVGNVDAHPGVLYDVFARAGAFSRVCEATLGEEGILRHSSTSSHARDMLEIWEGMGEKKIRYWGFSYGTVLGGTFAAMYPDKVERMVNDGNVDYKEWYCGSYINFLHDTDKVMDAFYEFCHQAGPLRCAFYAATPQLIRIRLNTLLSTIRMTPVLIPSSPASPSGPDMPELVTYSKVKRMLSTALYQPVYRFRRVAAVLAALENGDGAPYHSYTAPERPSLPTFCPADDTLVPPFNPGDPGPDEDTPDAFPVIMCSDAQLFNESVSEFEAYALRLQEISSAAGAVQTAFRLSCVGRSVRPKWRFAGPFEAKNTSFPLLFVNNLADNVTPLVSARNNSAGFEGSVLLMQNSYGHTSLTAASRCTAEWVRRYFREGQMPPAGTVCEADAVPFGDDGPVVGLEGTGGDELSVAVRRLAGDARWGRQFQPQY</sequence>
<comment type="caution">
    <text evidence="5">The sequence shown here is derived from an EMBL/GenBank/DDBJ whole genome shotgun (WGS) entry which is preliminary data.</text>
</comment>
<evidence type="ECO:0000313" key="5">
    <source>
        <dbReference type="EMBL" id="KAK3362438.1"/>
    </source>
</evidence>
<dbReference type="Proteomes" id="UP001275084">
    <property type="component" value="Unassembled WGS sequence"/>
</dbReference>
<feature type="domain" description="Peptidase S33 tripeptidyl aminopeptidase-like C-terminal" evidence="4">
    <location>
        <begin position="467"/>
        <end position="569"/>
    </location>
</feature>
<dbReference type="PANTHER" id="PTHR43248:SF25">
    <property type="entry name" value="AB HYDROLASE-1 DOMAIN-CONTAINING PROTEIN-RELATED"/>
    <property type="match status" value="1"/>
</dbReference>
<evidence type="ECO:0000256" key="2">
    <source>
        <dbReference type="ARBA" id="ARBA00022801"/>
    </source>
</evidence>
<comment type="similarity">
    <text evidence="1">Belongs to the peptidase S33 family.</text>
</comment>
<feature type="domain" description="AB hydrolase-1" evidence="3">
    <location>
        <begin position="122"/>
        <end position="279"/>
    </location>
</feature>
<keyword evidence="2" id="KW-0378">Hydrolase</keyword>
<gene>
    <name evidence="5" type="ORF">B0T25DRAFT_442928</name>
</gene>
<proteinExistence type="inferred from homology"/>
<evidence type="ECO:0000259" key="3">
    <source>
        <dbReference type="Pfam" id="PF00561"/>
    </source>
</evidence>
<dbReference type="InterPro" id="IPR013595">
    <property type="entry name" value="Pept_S33_TAP-like_C"/>
</dbReference>
<evidence type="ECO:0000313" key="6">
    <source>
        <dbReference type="Proteomes" id="UP001275084"/>
    </source>
</evidence>
<dbReference type="AlphaFoldDB" id="A0AAJ0HTG5"/>
<organism evidence="5 6">
    <name type="scientific">Lasiosphaeria hispida</name>
    <dbReference type="NCBI Taxonomy" id="260671"/>
    <lineage>
        <taxon>Eukaryota</taxon>
        <taxon>Fungi</taxon>
        <taxon>Dikarya</taxon>
        <taxon>Ascomycota</taxon>
        <taxon>Pezizomycotina</taxon>
        <taxon>Sordariomycetes</taxon>
        <taxon>Sordariomycetidae</taxon>
        <taxon>Sordariales</taxon>
        <taxon>Lasiosphaeriaceae</taxon>
        <taxon>Lasiosphaeria</taxon>
    </lineage>
</organism>